<dbReference type="GO" id="GO:0007464">
    <property type="term" value="P:R3/R4 cell fate commitment"/>
    <property type="evidence" value="ECO:0007669"/>
    <property type="project" value="UniProtKB-ARBA"/>
</dbReference>
<dbReference type="EMBL" id="VIIS01001088">
    <property type="protein sequence ID" value="KAF0302143.1"/>
    <property type="molecule type" value="Genomic_DNA"/>
</dbReference>
<dbReference type="GO" id="GO:0016199">
    <property type="term" value="P:axon midline choice point recognition"/>
    <property type="evidence" value="ECO:0007669"/>
    <property type="project" value="UniProtKB-ARBA"/>
</dbReference>
<dbReference type="InterPro" id="IPR011333">
    <property type="entry name" value="SKP1/BTB/POZ_sf"/>
</dbReference>
<feature type="region of interest" description="Disordered" evidence="6">
    <location>
        <begin position="45"/>
        <end position="259"/>
    </location>
</feature>
<dbReference type="GO" id="GO:0035167">
    <property type="term" value="P:larval lymph gland hemopoiesis"/>
    <property type="evidence" value="ECO:0007669"/>
    <property type="project" value="UniProtKB-ARBA"/>
</dbReference>
<reference evidence="8 9" key="1">
    <citation type="submission" date="2019-07" db="EMBL/GenBank/DDBJ databases">
        <title>Draft genome assembly of a fouling barnacle, Amphibalanus amphitrite (Darwin, 1854): The first reference genome for Thecostraca.</title>
        <authorList>
            <person name="Kim W."/>
        </authorList>
    </citation>
    <scope>NUCLEOTIDE SEQUENCE [LARGE SCALE GENOMIC DNA]</scope>
    <source>
        <strain evidence="8">SNU_AA5</strain>
        <tissue evidence="8">Soma without cirri and trophi</tissue>
    </source>
</reference>
<dbReference type="PANTHER" id="PTHR23110">
    <property type="entry name" value="BTB DOMAIN TRANSCRIPTION FACTOR"/>
    <property type="match status" value="1"/>
</dbReference>
<dbReference type="GO" id="GO:0045467">
    <property type="term" value="P:R7 cell development"/>
    <property type="evidence" value="ECO:0007669"/>
    <property type="project" value="UniProtKB-ARBA"/>
</dbReference>
<dbReference type="GO" id="GO:0005634">
    <property type="term" value="C:nucleus"/>
    <property type="evidence" value="ECO:0007669"/>
    <property type="project" value="TreeGrafter"/>
</dbReference>
<dbReference type="GO" id="GO:0007526">
    <property type="term" value="P:larval somatic muscle development"/>
    <property type="evidence" value="ECO:0007669"/>
    <property type="project" value="UniProtKB-ARBA"/>
</dbReference>
<gene>
    <name evidence="8" type="primary">fru_0</name>
    <name evidence="8" type="ORF">FJT64_025750</name>
</gene>
<feature type="compositionally biased region" description="Basic and acidic residues" evidence="6">
    <location>
        <begin position="94"/>
        <end position="108"/>
    </location>
</feature>
<dbReference type="GO" id="GO:0006357">
    <property type="term" value="P:regulation of transcription by RNA polymerase II"/>
    <property type="evidence" value="ECO:0007669"/>
    <property type="project" value="TreeGrafter"/>
</dbReference>
<evidence type="ECO:0000259" key="7">
    <source>
        <dbReference type="Pfam" id="PF00651"/>
    </source>
</evidence>
<dbReference type="OrthoDB" id="10261408at2759"/>
<comment type="caution">
    <text evidence="8">The sequence shown here is derived from an EMBL/GenBank/DDBJ whole genome shotgun (WGS) entry which is preliminary data.</text>
</comment>
<dbReference type="InterPro" id="IPR000210">
    <property type="entry name" value="BTB/POZ_dom"/>
</dbReference>
<dbReference type="GO" id="GO:0048813">
    <property type="term" value="P:dendrite morphogenesis"/>
    <property type="evidence" value="ECO:0007669"/>
    <property type="project" value="UniProtKB-ARBA"/>
</dbReference>
<protein>
    <submittedName>
        <fullName evidence="8">Sex determination protein fruitless</fullName>
    </submittedName>
</protein>
<keyword evidence="1" id="KW-0217">Developmental protein</keyword>
<organism evidence="8 9">
    <name type="scientific">Amphibalanus amphitrite</name>
    <name type="common">Striped barnacle</name>
    <name type="synonym">Balanus amphitrite</name>
    <dbReference type="NCBI Taxonomy" id="1232801"/>
    <lineage>
        <taxon>Eukaryota</taxon>
        <taxon>Metazoa</taxon>
        <taxon>Ecdysozoa</taxon>
        <taxon>Arthropoda</taxon>
        <taxon>Crustacea</taxon>
        <taxon>Multicrustacea</taxon>
        <taxon>Cirripedia</taxon>
        <taxon>Thoracica</taxon>
        <taxon>Thoracicalcarea</taxon>
        <taxon>Balanomorpha</taxon>
        <taxon>Balanoidea</taxon>
        <taxon>Balanidae</taxon>
        <taxon>Amphibalaninae</taxon>
        <taxon>Amphibalanus</taxon>
    </lineage>
</organism>
<evidence type="ECO:0000256" key="3">
    <source>
        <dbReference type="ARBA" id="ARBA00022902"/>
    </source>
</evidence>
<evidence type="ECO:0000256" key="6">
    <source>
        <dbReference type="SAM" id="MobiDB-lite"/>
    </source>
</evidence>
<sequence length="259" mass="26982">MCEVADMESLLQFMYRGEINVQQDDLAQFLKTAESLQIKGLADNAMKDSGGSSGAAEPVVESDADTRDSAPAADEPPPPTTNGDEHPTPSQTPDVERAERERAERAEAAAEGVTPASLYQANSMDFEQAGPSRLAIATPPPTGLFPYALTPSPGAVTPSTSVKEEPSLGIPDPDWASGTSGAGSTVADSPERGSENGDVRDPLDSPEKGVSTERGAIRDARDAQGRQGHSGAAGVQGKARLRHTPAVGLTTRLHTRAVD</sequence>
<evidence type="ECO:0000256" key="1">
    <source>
        <dbReference type="ARBA" id="ARBA00022473"/>
    </source>
</evidence>
<accession>A0A6A4W807</accession>
<feature type="compositionally biased region" description="Polar residues" evidence="6">
    <location>
        <begin position="177"/>
        <end position="187"/>
    </location>
</feature>
<proteinExistence type="predicted"/>
<keyword evidence="4" id="KW-0539">Nucleus</keyword>
<keyword evidence="3" id="KW-0524">Neurogenesis</keyword>
<dbReference type="GO" id="GO:0008406">
    <property type="term" value="P:gonad development"/>
    <property type="evidence" value="ECO:0007669"/>
    <property type="project" value="UniProtKB-ARBA"/>
</dbReference>
<dbReference type="Gene3D" id="3.30.710.10">
    <property type="entry name" value="Potassium Channel Kv1.1, Chain A"/>
    <property type="match status" value="1"/>
</dbReference>
<evidence type="ECO:0000256" key="5">
    <source>
        <dbReference type="ARBA" id="ARBA00037382"/>
    </source>
</evidence>
<comment type="function">
    <text evidence="5">Putative transcription factor required for axon growth and guidance in the central and peripheral nervous systems. Repels CNS axons away from the midline by promoting the expression of the midline repellent sli and its receptor robo.</text>
</comment>
<dbReference type="GO" id="GO:0045476">
    <property type="term" value="P:nurse cell apoptotic process"/>
    <property type="evidence" value="ECO:0007669"/>
    <property type="project" value="UniProtKB-ARBA"/>
</dbReference>
<feature type="domain" description="BTB" evidence="7">
    <location>
        <begin position="3"/>
        <end position="45"/>
    </location>
</feature>
<evidence type="ECO:0000313" key="8">
    <source>
        <dbReference type="EMBL" id="KAF0302143.1"/>
    </source>
</evidence>
<dbReference type="PANTHER" id="PTHR23110:SF111">
    <property type="entry name" value="LONGITUDINALS LACKING PROTEIN, ISOFORMS F_I_K_T"/>
    <property type="match status" value="1"/>
</dbReference>
<evidence type="ECO:0000313" key="9">
    <source>
        <dbReference type="Proteomes" id="UP000440578"/>
    </source>
</evidence>
<keyword evidence="9" id="KW-1185">Reference proteome</keyword>
<name>A0A6A4W807_AMPAM</name>
<dbReference type="Proteomes" id="UP000440578">
    <property type="component" value="Unassembled WGS sequence"/>
</dbReference>
<dbReference type="SUPFAM" id="SSF54695">
    <property type="entry name" value="POZ domain"/>
    <property type="match status" value="1"/>
</dbReference>
<evidence type="ECO:0000256" key="2">
    <source>
        <dbReference type="ARBA" id="ARBA00022782"/>
    </source>
</evidence>
<feature type="compositionally biased region" description="Basic and acidic residues" evidence="6">
    <location>
        <begin position="189"/>
        <end position="224"/>
    </location>
</feature>
<dbReference type="Pfam" id="PF00651">
    <property type="entry name" value="BTB"/>
    <property type="match status" value="1"/>
</dbReference>
<dbReference type="InterPro" id="IPR051095">
    <property type="entry name" value="Dros_DevTransReg"/>
</dbReference>
<keyword evidence="2" id="KW-0221">Differentiation</keyword>
<evidence type="ECO:0000256" key="4">
    <source>
        <dbReference type="ARBA" id="ARBA00023242"/>
    </source>
</evidence>
<dbReference type="AlphaFoldDB" id="A0A6A4W807"/>